<dbReference type="RefSeq" id="WP_017753380.1">
    <property type="nucleotide sequence ID" value="NZ_CBXI010000008.1"/>
</dbReference>
<protein>
    <submittedName>
        <fullName evidence="8">Amino acid ABC transporter, amino acid-binding protein</fullName>
    </submittedName>
</protein>
<sequence>MKKKIILLTALVFLMGTIFTGCGQSKSGTDNSWNEIKQKGQFVVGLDDSFPPMGFRNDSGQIIGFDIDMAKEAAKRMGVKVVFKPVQWDGIILSLKNKDIDLIWNGLTITDKRKQQIDFSNVYLQNKQIIVTTKDSPIKSKKDLASKVVGLQLGSSSETALNSDTSTKNSLKEIKKYSNNTEALLDLKNGRVSAVIVDEVVGRYYIAKKPGVYKVLNDNFGKEDYGIGIRKTDTSFKNKLNETLNSMKKDGTEDKISKKWFGEDIIPH</sequence>
<dbReference type="GO" id="GO:0016020">
    <property type="term" value="C:membrane"/>
    <property type="evidence" value="ECO:0007669"/>
    <property type="project" value="InterPro"/>
</dbReference>
<gene>
    <name evidence="8" type="ORF">CTDIVETGP_0713</name>
</gene>
<dbReference type="OrthoDB" id="9775197at2"/>
<dbReference type="SMART" id="SM00079">
    <property type="entry name" value="PBPe"/>
    <property type="match status" value="1"/>
</dbReference>
<dbReference type="GO" id="GO:0015276">
    <property type="term" value="F:ligand-gated monoatomic ion channel activity"/>
    <property type="evidence" value="ECO:0007669"/>
    <property type="project" value="InterPro"/>
</dbReference>
<dbReference type="PANTHER" id="PTHR35936:SF34">
    <property type="entry name" value="ABC TRANSPORTER EXTRACELLULAR-BINDING PROTEIN YCKB-RELATED"/>
    <property type="match status" value="1"/>
</dbReference>
<comment type="subcellular location">
    <subcellularLocation>
        <location evidence="1">Cell envelope</location>
    </subcellularLocation>
</comment>
<dbReference type="SUPFAM" id="SSF53850">
    <property type="entry name" value="Periplasmic binding protein-like II"/>
    <property type="match status" value="1"/>
</dbReference>
<evidence type="ECO:0000259" key="6">
    <source>
        <dbReference type="SMART" id="SM00062"/>
    </source>
</evidence>
<dbReference type="SMART" id="SM00062">
    <property type="entry name" value="PBPb"/>
    <property type="match status" value="1"/>
</dbReference>
<dbReference type="Proteomes" id="UP000019482">
    <property type="component" value="Unassembled WGS sequence"/>
</dbReference>
<comment type="caution">
    <text evidence="8">The sequence shown here is derived from an EMBL/GenBank/DDBJ whole genome shotgun (WGS) entry which is preliminary data.</text>
</comment>
<feature type="domain" description="Ionotropic glutamate receptor C-terminal" evidence="7">
    <location>
        <begin position="41"/>
        <end position="263"/>
    </location>
</feature>
<evidence type="ECO:0000256" key="4">
    <source>
        <dbReference type="RuleBase" id="RU003744"/>
    </source>
</evidence>
<proteinExistence type="inferred from homology"/>
<dbReference type="InterPro" id="IPR001638">
    <property type="entry name" value="Solute-binding_3/MltF_N"/>
</dbReference>
<dbReference type="CDD" id="cd00996">
    <property type="entry name" value="PBP2_AatB_like"/>
    <property type="match status" value="1"/>
</dbReference>
<name>W6N2M6_CLOTY</name>
<dbReference type="AlphaFoldDB" id="W6N2M6"/>
<feature type="domain" description="Solute-binding protein family 3/N-terminal" evidence="6">
    <location>
        <begin position="41"/>
        <end position="264"/>
    </location>
</feature>
<reference evidence="8 9" key="1">
    <citation type="journal article" date="2015" name="Genome Announc.">
        <title>Draft Genome Sequence of Clostridium tyrobutyricum Strain DIVETGP, Isolated from Cow's Milk for Grana Padano Production.</title>
        <authorList>
            <person name="Soggiu A."/>
            <person name="Piras C."/>
            <person name="Gaiarsa S."/>
            <person name="Sassera D."/>
            <person name="Roncada P."/>
            <person name="Bendixen E."/>
            <person name="Brasca M."/>
            <person name="Bonizzi L."/>
        </authorList>
    </citation>
    <scope>NUCLEOTIDE SEQUENCE [LARGE SCALE GENOMIC DNA]</scope>
    <source>
        <strain evidence="8 9">DIVETGP</strain>
    </source>
</reference>
<evidence type="ECO:0000256" key="5">
    <source>
        <dbReference type="SAM" id="SignalP"/>
    </source>
</evidence>
<evidence type="ECO:0000256" key="2">
    <source>
        <dbReference type="ARBA" id="ARBA00010333"/>
    </source>
</evidence>
<dbReference type="PROSITE" id="PS51257">
    <property type="entry name" value="PROKAR_LIPOPROTEIN"/>
    <property type="match status" value="1"/>
</dbReference>
<keyword evidence="9" id="KW-1185">Reference proteome</keyword>
<accession>W6N2M6</accession>
<dbReference type="Pfam" id="PF00497">
    <property type="entry name" value="SBP_bac_3"/>
    <property type="match status" value="1"/>
</dbReference>
<dbReference type="EMBL" id="CBXI010000008">
    <property type="protein sequence ID" value="CDL90643.1"/>
    <property type="molecule type" value="Genomic_DNA"/>
</dbReference>
<keyword evidence="3 5" id="KW-0732">Signal</keyword>
<dbReference type="Gene3D" id="3.40.190.10">
    <property type="entry name" value="Periplasmic binding protein-like II"/>
    <property type="match status" value="2"/>
</dbReference>
<dbReference type="InterPro" id="IPR001320">
    <property type="entry name" value="Iontro_rcpt_C"/>
</dbReference>
<organism evidence="8 9">
    <name type="scientific">Clostridium tyrobutyricum DIVETGP</name>
    <dbReference type="NCBI Taxonomy" id="1408889"/>
    <lineage>
        <taxon>Bacteria</taxon>
        <taxon>Bacillati</taxon>
        <taxon>Bacillota</taxon>
        <taxon>Clostridia</taxon>
        <taxon>Eubacteriales</taxon>
        <taxon>Clostridiaceae</taxon>
        <taxon>Clostridium</taxon>
    </lineage>
</organism>
<evidence type="ECO:0000256" key="1">
    <source>
        <dbReference type="ARBA" id="ARBA00004196"/>
    </source>
</evidence>
<dbReference type="PANTHER" id="PTHR35936">
    <property type="entry name" value="MEMBRANE-BOUND LYTIC MUREIN TRANSGLYCOSYLASE F"/>
    <property type="match status" value="1"/>
</dbReference>
<dbReference type="GeneID" id="29419802"/>
<evidence type="ECO:0000313" key="8">
    <source>
        <dbReference type="EMBL" id="CDL90643.1"/>
    </source>
</evidence>
<dbReference type="InterPro" id="IPR018313">
    <property type="entry name" value="SBP_3_CS"/>
</dbReference>
<evidence type="ECO:0000313" key="9">
    <source>
        <dbReference type="Proteomes" id="UP000019482"/>
    </source>
</evidence>
<evidence type="ECO:0000256" key="3">
    <source>
        <dbReference type="ARBA" id="ARBA00022729"/>
    </source>
</evidence>
<comment type="similarity">
    <text evidence="2 4">Belongs to the bacterial solute-binding protein 3 family.</text>
</comment>
<dbReference type="PROSITE" id="PS01039">
    <property type="entry name" value="SBP_BACTERIAL_3"/>
    <property type="match status" value="1"/>
</dbReference>
<dbReference type="GO" id="GO:0030313">
    <property type="term" value="C:cell envelope"/>
    <property type="evidence" value="ECO:0007669"/>
    <property type="project" value="UniProtKB-SubCell"/>
</dbReference>
<feature type="chain" id="PRO_5039219387" evidence="5">
    <location>
        <begin position="24"/>
        <end position="268"/>
    </location>
</feature>
<feature type="signal peptide" evidence="5">
    <location>
        <begin position="1"/>
        <end position="23"/>
    </location>
</feature>
<evidence type="ECO:0000259" key="7">
    <source>
        <dbReference type="SMART" id="SM00079"/>
    </source>
</evidence>